<dbReference type="Proteomes" id="UP000317835">
    <property type="component" value="Chromosome"/>
</dbReference>
<feature type="active site" description="Proton donor" evidence="2">
    <location>
        <position position="44"/>
    </location>
</feature>
<reference evidence="3 4" key="1">
    <citation type="submission" date="2019-02" db="EMBL/GenBank/DDBJ databases">
        <title>Deep-cultivation of Planctomycetes and their phenomic and genomic characterization uncovers novel biology.</title>
        <authorList>
            <person name="Wiegand S."/>
            <person name="Jogler M."/>
            <person name="Boedeker C."/>
            <person name="Pinto D."/>
            <person name="Vollmers J."/>
            <person name="Rivas-Marin E."/>
            <person name="Kohn T."/>
            <person name="Peeters S.H."/>
            <person name="Heuer A."/>
            <person name="Rast P."/>
            <person name="Oberbeckmann S."/>
            <person name="Bunk B."/>
            <person name="Jeske O."/>
            <person name="Meyerdierks A."/>
            <person name="Storesund J.E."/>
            <person name="Kallscheuer N."/>
            <person name="Luecker S."/>
            <person name="Lage O.M."/>
            <person name="Pohl T."/>
            <person name="Merkel B.J."/>
            <person name="Hornburger P."/>
            <person name="Mueller R.-W."/>
            <person name="Bruemmer F."/>
            <person name="Labrenz M."/>
            <person name="Spormann A.M."/>
            <person name="Op den Camp H."/>
            <person name="Overmann J."/>
            <person name="Amann R."/>
            <person name="Jetten M.S.M."/>
            <person name="Mascher T."/>
            <person name="Medema M.H."/>
            <person name="Devos D.P."/>
            <person name="Kaster A.-K."/>
            <person name="Ovreas L."/>
            <person name="Rohde M."/>
            <person name="Galperin M.Y."/>
            <person name="Jogler C."/>
        </authorList>
    </citation>
    <scope>NUCLEOTIDE SEQUENCE [LARGE SCALE GENOMIC DNA]</scope>
    <source>
        <strain evidence="3 4">ElP</strain>
    </source>
</reference>
<dbReference type="HAMAP" id="MF_01940">
    <property type="entry name" value="RNA_CPDase"/>
    <property type="match status" value="1"/>
</dbReference>
<feature type="short sequence motif" description="HXTX 1" evidence="2">
    <location>
        <begin position="44"/>
        <end position="47"/>
    </location>
</feature>
<evidence type="ECO:0000313" key="4">
    <source>
        <dbReference type="Proteomes" id="UP000317835"/>
    </source>
</evidence>
<evidence type="ECO:0000256" key="2">
    <source>
        <dbReference type="HAMAP-Rule" id="MF_01940"/>
    </source>
</evidence>
<dbReference type="KEGG" id="tpla:ElP_16830"/>
<feature type="active site" description="Proton acceptor" evidence="2">
    <location>
        <position position="132"/>
    </location>
</feature>
<dbReference type="RefSeq" id="WP_145268211.1">
    <property type="nucleotide sequence ID" value="NZ_CP036426.1"/>
</dbReference>
<dbReference type="InterPro" id="IPR004175">
    <property type="entry name" value="RNA_CPDase"/>
</dbReference>
<dbReference type="EMBL" id="CP036426">
    <property type="protein sequence ID" value="QDV33804.1"/>
    <property type="molecule type" value="Genomic_DNA"/>
</dbReference>
<dbReference type="GO" id="GO:0004113">
    <property type="term" value="F:2',3'-cyclic-nucleotide 3'-phosphodiesterase activity"/>
    <property type="evidence" value="ECO:0007669"/>
    <property type="project" value="InterPro"/>
</dbReference>
<dbReference type="EC" id="3.1.4.58" evidence="2"/>
<dbReference type="GO" id="GO:0008664">
    <property type="term" value="F:RNA 2',3'-cyclic 3'-phosphodiesterase activity"/>
    <property type="evidence" value="ECO:0007669"/>
    <property type="project" value="UniProtKB-EC"/>
</dbReference>
<dbReference type="InterPro" id="IPR009097">
    <property type="entry name" value="Cyclic_Pdiesterase"/>
</dbReference>
<dbReference type="Gene3D" id="3.90.1140.10">
    <property type="entry name" value="Cyclic phosphodiesterase"/>
    <property type="match status" value="1"/>
</dbReference>
<accession>A0A518GYW9</accession>
<comment type="function">
    <text evidence="2">Hydrolyzes RNA 2',3'-cyclic phosphodiester to an RNA 2'-phosphomonoester.</text>
</comment>
<protein>
    <recommendedName>
        <fullName evidence="2">RNA 2',3'-cyclic phosphodiesterase</fullName>
        <shortName evidence="2">RNA 2',3'-CPDase</shortName>
        <ecNumber evidence="2">3.1.4.58</ecNumber>
    </recommendedName>
</protein>
<keyword evidence="4" id="KW-1185">Reference proteome</keyword>
<dbReference type="NCBIfam" id="TIGR02258">
    <property type="entry name" value="2_5_ligase"/>
    <property type="match status" value="1"/>
</dbReference>
<dbReference type="Pfam" id="PF13563">
    <property type="entry name" value="2_5_RNA_ligase2"/>
    <property type="match status" value="1"/>
</dbReference>
<proteinExistence type="inferred from homology"/>
<keyword evidence="3" id="KW-0436">Ligase</keyword>
<name>A0A518GYW9_9BACT</name>
<organism evidence="3 4">
    <name type="scientific">Tautonia plasticadhaerens</name>
    <dbReference type="NCBI Taxonomy" id="2527974"/>
    <lineage>
        <taxon>Bacteria</taxon>
        <taxon>Pseudomonadati</taxon>
        <taxon>Planctomycetota</taxon>
        <taxon>Planctomycetia</taxon>
        <taxon>Isosphaerales</taxon>
        <taxon>Isosphaeraceae</taxon>
        <taxon>Tautonia</taxon>
    </lineage>
</organism>
<evidence type="ECO:0000256" key="1">
    <source>
        <dbReference type="ARBA" id="ARBA00022801"/>
    </source>
</evidence>
<sequence length="195" mass="20652">MAGTTRTFIAVPLPEQTRLAVERLQESLRGEFPGLRLTASRQLHLTLAFLGDVPTGDLDRLCDAVSAAVAPLPPFELVVGGLGAFPNPARARVLWAGIAGEALPRLDELHREVLRAARSVGHPPDDLRFHPHVTVARSKAGRGPGPDARPACEAHRAWLAGPLPIGTVETVASVLTRDGPVYSVLRPSPLIGSSA</sequence>
<evidence type="ECO:0000313" key="3">
    <source>
        <dbReference type="EMBL" id="QDV33804.1"/>
    </source>
</evidence>
<dbReference type="GO" id="GO:0016874">
    <property type="term" value="F:ligase activity"/>
    <property type="evidence" value="ECO:0007669"/>
    <property type="project" value="UniProtKB-KW"/>
</dbReference>
<dbReference type="SUPFAM" id="SSF55144">
    <property type="entry name" value="LigT-like"/>
    <property type="match status" value="1"/>
</dbReference>
<feature type="short sequence motif" description="HXTX 2" evidence="2">
    <location>
        <begin position="132"/>
        <end position="135"/>
    </location>
</feature>
<dbReference type="PANTHER" id="PTHR35561:SF1">
    <property type="entry name" value="RNA 2',3'-CYCLIC PHOSPHODIESTERASE"/>
    <property type="match status" value="1"/>
</dbReference>
<comment type="catalytic activity">
    <reaction evidence="2">
        <text>a 3'-end 2',3'-cyclophospho-ribonucleotide-RNA + H2O = a 3'-end 2'-phospho-ribonucleotide-RNA + H(+)</text>
        <dbReference type="Rhea" id="RHEA:11828"/>
        <dbReference type="Rhea" id="RHEA-COMP:10464"/>
        <dbReference type="Rhea" id="RHEA-COMP:17353"/>
        <dbReference type="ChEBI" id="CHEBI:15377"/>
        <dbReference type="ChEBI" id="CHEBI:15378"/>
        <dbReference type="ChEBI" id="CHEBI:83064"/>
        <dbReference type="ChEBI" id="CHEBI:173113"/>
        <dbReference type="EC" id="3.1.4.58"/>
    </reaction>
</comment>
<comment type="similarity">
    <text evidence="2">Belongs to the 2H phosphoesterase superfamily. ThpR family.</text>
</comment>
<dbReference type="PANTHER" id="PTHR35561">
    <property type="entry name" value="RNA 2',3'-CYCLIC PHOSPHODIESTERASE"/>
    <property type="match status" value="1"/>
</dbReference>
<keyword evidence="1 2" id="KW-0378">Hydrolase</keyword>
<dbReference type="AlphaFoldDB" id="A0A518GYW9"/>
<dbReference type="OrthoDB" id="9789350at2"/>
<gene>
    <name evidence="3" type="ORF">ElP_16830</name>
</gene>